<organism evidence="2">
    <name type="scientific">Symploca sp. SIO1C4</name>
    <dbReference type="NCBI Taxonomy" id="2607765"/>
    <lineage>
        <taxon>Bacteria</taxon>
        <taxon>Bacillati</taxon>
        <taxon>Cyanobacteriota</taxon>
        <taxon>Cyanophyceae</taxon>
        <taxon>Coleofasciculales</taxon>
        <taxon>Coleofasciculaceae</taxon>
        <taxon>Symploca</taxon>
    </lineage>
</organism>
<dbReference type="AlphaFoldDB" id="A0A6B3NGM2"/>
<dbReference type="EMBL" id="JAAHFQ010000655">
    <property type="protein sequence ID" value="NER30847.1"/>
    <property type="molecule type" value="Genomic_DNA"/>
</dbReference>
<gene>
    <name evidence="2" type="ORF">F6J89_25315</name>
</gene>
<accession>A0A6B3NGM2</accession>
<proteinExistence type="predicted"/>
<comment type="caution">
    <text evidence="2">The sequence shown here is derived from an EMBL/GenBank/DDBJ whole genome shotgun (WGS) entry which is preliminary data.</text>
</comment>
<feature type="region of interest" description="Disordered" evidence="1">
    <location>
        <begin position="1"/>
        <end position="23"/>
    </location>
</feature>
<protein>
    <submittedName>
        <fullName evidence="2">Uncharacterized protein</fullName>
    </submittedName>
</protein>
<sequence length="45" mass="5115">MTSQSQPNESLVKAWGQQLPKSNSESVRADQAKIKFVVFNFIYVL</sequence>
<evidence type="ECO:0000256" key="1">
    <source>
        <dbReference type="SAM" id="MobiDB-lite"/>
    </source>
</evidence>
<name>A0A6B3NGM2_9CYAN</name>
<reference evidence="2" key="1">
    <citation type="submission" date="2019-11" db="EMBL/GenBank/DDBJ databases">
        <title>Genomic insights into an expanded diversity of filamentous marine cyanobacteria reveals the extraordinary biosynthetic potential of Moorea and Okeania.</title>
        <authorList>
            <person name="Ferreira Leao T."/>
            <person name="Wang M."/>
            <person name="Moss N."/>
            <person name="Da Silva R."/>
            <person name="Sanders J."/>
            <person name="Nurk S."/>
            <person name="Gurevich A."/>
            <person name="Humphrey G."/>
            <person name="Reher R."/>
            <person name="Zhu Q."/>
            <person name="Belda-Ferre P."/>
            <person name="Glukhov E."/>
            <person name="Rex R."/>
            <person name="Dorrestein P.C."/>
            <person name="Knight R."/>
            <person name="Pevzner P."/>
            <person name="Gerwick W.H."/>
            <person name="Gerwick L."/>
        </authorList>
    </citation>
    <scope>NUCLEOTIDE SEQUENCE</scope>
    <source>
        <strain evidence="2">SIO1C4</strain>
    </source>
</reference>
<evidence type="ECO:0000313" key="2">
    <source>
        <dbReference type="EMBL" id="NER30847.1"/>
    </source>
</evidence>